<comment type="caution">
    <text evidence="1">The sequence shown here is derived from an EMBL/GenBank/DDBJ whole genome shotgun (WGS) entry which is preliminary data.</text>
</comment>
<dbReference type="Pfam" id="PF14223">
    <property type="entry name" value="Retrotran_gag_2"/>
    <property type="match status" value="1"/>
</dbReference>
<name>A0ABQ4YDC1_9ASTR</name>
<reference evidence="1" key="2">
    <citation type="submission" date="2022-01" db="EMBL/GenBank/DDBJ databases">
        <authorList>
            <person name="Yamashiro T."/>
            <person name="Shiraishi A."/>
            <person name="Satake H."/>
            <person name="Nakayama K."/>
        </authorList>
    </citation>
    <scope>NUCLEOTIDE SEQUENCE</scope>
</reference>
<evidence type="ECO:0000313" key="1">
    <source>
        <dbReference type="EMBL" id="GJS75739.1"/>
    </source>
</evidence>
<dbReference type="EMBL" id="BQNB010010325">
    <property type="protein sequence ID" value="GJS75739.1"/>
    <property type="molecule type" value="Genomic_DNA"/>
</dbReference>
<keyword evidence="2" id="KW-1185">Reference proteome</keyword>
<sequence length="345" mass="39656">MAAVSNVPQLVDKNGGSYAAIAPKIESGKFNKWKKRVLCYLAGIEPYYIKCIKDDPFQPKTTKDDIIESVISCETAKATWTNLVHNFEGPSDTKENRIMNLKLEYQTFRAKSTESLSQTYTRYKTLRNELANDGVNLFKHEINVGFVNRLLEKWLTFSQGLRNANHTQTLDLADIYGMFDFQENYDDEVDERSSEEYLRDLDIEFHERALLANSKSDDGLTVGKNHACNGEWIDITIRKVNILLSMDEDADWQNYLKYINIDLKFVEESFTKLRGNSIDLPTPLSKREIRLRYHETYKPKTQDSLIKSVPGTVTVSETEPTTPLVPTEVKDTKQESKINELTKLV</sequence>
<accession>A0ABQ4YDC1</accession>
<protein>
    <submittedName>
        <fullName evidence="1">Uncharacterized protein</fullName>
    </submittedName>
</protein>
<proteinExistence type="predicted"/>
<organism evidence="1 2">
    <name type="scientific">Tanacetum coccineum</name>
    <dbReference type="NCBI Taxonomy" id="301880"/>
    <lineage>
        <taxon>Eukaryota</taxon>
        <taxon>Viridiplantae</taxon>
        <taxon>Streptophyta</taxon>
        <taxon>Embryophyta</taxon>
        <taxon>Tracheophyta</taxon>
        <taxon>Spermatophyta</taxon>
        <taxon>Magnoliopsida</taxon>
        <taxon>eudicotyledons</taxon>
        <taxon>Gunneridae</taxon>
        <taxon>Pentapetalae</taxon>
        <taxon>asterids</taxon>
        <taxon>campanulids</taxon>
        <taxon>Asterales</taxon>
        <taxon>Asteraceae</taxon>
        <taxon>Asteroideae</taxon>
        <taxon>Anthemideae</taxon>
        <taxon>Anthemidinae</taxon>
        <taxon>Tanacetum</taxon>
    </lineage>
</organism>
<dbReference type="Proteomes" id="UP001151760">
    <property type="component" value="Unassembled WGS sequence"/>
</dbReference>
<reference evidence="1" key="1">
    <citation type="journal article" date="2022" name="Int. J. Mol. Sci.">
        <title>Draft Genome of Tanacetum Coccineum: Genomic Comparison of Closely Related Tanacetum-Family Plants.</title>
        <authorList>
            <person name="Yamashiro T."/>
            <person name="Shiraishi A."/>
            <person name="Nakayama K."/>
            <person name="Satake H."/>
        </authorList>
    </citation>
    <scope>NUCLEOTIDE SEQUENCE</scope>
</reference>
<evidence type="ECO:0000313" key="2">
    <source>
        <dbReference type="Proteomes" id="UP001151760"/>
    </source>
</evidence>
<gene>
    <name evidence="1" type="ORF">Tco_0725620</name>
</gene>